<evidence type="ECO:0000259" key="17">
    <source>
        <dbReference type="PROSITE" id="PS50892"/>
    </source>
</evidence>
<dbReference type="GO" id="GO:0000149">
    <property type="term" value="F:SNARE binding"/>
    <property type="evidence" value="ECO:0007669"/>
    <property type="project" value="TreeGrafter"/>
</dbReference>
<sequence>MASTGETEKSNSQHVKLQIRHSCVCNRQYILMSHQTEPENYSPVVYSILGNLDVEGNRKLTFPIDRFQMHVIVDNGLVFSCITYKTNHHYMPFMFLETFQRKFHEIPSLVSRSVHARENEFDRDFGPVLTTIVYEFNIGRGDKISQLQVQVDDVKRIMLDNVEKVMQRGEDLDNLLTKTESLESSVRVTVIQTFQRALAVTLVEMMYVTCLKQLLGTGLDPSRGKGYSDWASVPTPIHVQEDGLLGLGLCLHPHVRGRATWTGPLSPPPSTCKRTGYLDWASVSTPIHVQEDGLLGLGALSPSTCKRTGYLDWASVSTPIHVQEDGLLGLGALSQLLPPRYL</sequence>
<organism evidence="18">
    <name type="scientific">Timema douglasi</name>
    <name type="common">Walking stick</name>
    <dbReference type="NCBI Taxonomy" id="61478"/>
    <lineage>
        <taxon>Eukaryota</taxon>
        <taxon>Metazoa</taxon>
        <taxon>Ecdysozoa</taxon>
        <taxon>Arthropoda</taxon>
        <taxon>Hexapoda</taxon>
        <taxon>Insecta</taxon>
        <taxon>Pterygota</taxon>
        <taxon>Neoptera</taxon>
        <taxon>Polyneoptera</taxon>
        <taxon>Phasmatodea</taxon>
        <taxon>Timematodea</taxon>
        <taxon>Timematoidea</taxon>
        <taxon>Timematidae</taxon>
        <taxon>Timema</taxon>
    </lineage>
</organism>
<keyword evidence="5" id="KW-0653">Protein transport</keyword>
<name>A0A7R8VV02_TIMDO</name>
<dbReference type="Pfam" id="PF00957">
    <property type="entry name" value="Synaptobrevin"/>
    <property type="match status" value="1"/>
</dbReference>
<evidence type="ECO:0000256" key="5">
    <source>
        <dbReference type="ARBA" id="ARBA00022927"/>
    </source>
</evidence>
<evidence type="ECO:0000256" key="1">
    <source>
        <dbReference type="ARBA" id="ARBA00004163"/>
    </source>
</evidence>
<evidence type="ECO:0000256" key="8">
    <source>
        <dbReference type="ARBA" id="ARBA00037801"/>
    </source>
</evidence>
<comment type="subcellular location">
    <subcellularLocation>
        <location evidence="12">Cytoplasmic vesicle</location>
        <location evidence="12">Phagosome membrane</location>
        <topology evidence="12">Single-pass type IV membrane protein</topology>
    </subcellularLocation>
    <subcellularLocation>
        <location evidence="9">Cytoplasmic vesicle</location>
        <location evidence="9">Secretory vesicle membrane</location>
        <topology evidence="9">Single-pass type IV membrane protein</topology>
    </subcellularLocation>
    <subcellularLocation>
        <location evidence="1">Endoplasmic reticulum membrane</location>
        <topology evidence="1">Single-pass type IV membrane protein</topology>
    </subcellularLocation>
    <subcellularLocation>
        <location evidence="8">Golgi apparatus</location>
        <location evidence="8">trans-Golgi network membrane</location>
        <topology evidence="8">Single-pass type IV membrane protein</topology>
    </subcellularLocation>
    <subcellularLocation>
        <location evidence="10">Late endosome membrane</location>
        <topology evidence="10">Single-pass type IV membrane protein</topology>
    </subcellularLocation>
    <subcellularLocation>
        <location evidence="11">Lysosome membrane</location>
        <topology evidence="11">Single-pass type IV membrane protein</topology>
    </subcellularLocation>
</comment>
<dbReference type="InterPro" id="IPR001388">
    <property type="entry name" value="Synaptobrevin-like"/>
</dbReference>
<evidence type="ECO:0000259" key="16">
    <source>
        <dbReference type="PROSITE" id="PS50859"/>
    </source>
</evidence>
<proteinExistence type="inferred from homology"/>
<dbReference type="GO" id="GO:0005789">
    <property type="term" value="C:endoplasmic reticulum membrane"/>
    <property type="evidence" value="ECO:0007669"/>
    <property type="project" value="UniProtKB-SubCell"/>
</dbReference>
<dbReference type="CDD" id="cd15843">
    <property type="entry name" value="R-SNARE"/>
    <property type="match status" value="1"/>
</dbReference>
<evidence type="ECO:0000256" key="2">
    <source>
        <dbReference type="ARBA" id="ARBA00008025"/>
    </source>
</evidence>
<evidence type="ECO:0000256" key="3">
    <source>
        <dbReference type="ARBA" id="ARBA00022448"/>
    </source>
</evidence>
<dbReference type="InterPro" id="IPR010908">
    <property type="entry name" value="Longin_dom"/>
</dbReference>
<evidence type="ECO:0000256" key="10">
    <source>
        <dbReference type="ARBA" id="ARBA00037845"/>
    </source>
</evidence>
<dbReference type="InterPro" id="IPR011012">
    <property type="entry name" value="Longin-like_dom_sf"/>
</dbReference>
<keyword evidence="15" id="KW-0175">Coiled coil</keyword>
<dbReference type="GO" id="GO:0030658">
    <property type="term" value="C:transport vesicle membrane"/>
    <property type="evidence" value="ECO:0007669"/>
    <property type="project" value="UniProtKB-SubCell"/>
</dbReference>
<feature type="domain" description="V-SNARE coiled-coil homology" evidence="17">
    <location>
        <begin position="143"/>
        <end position="209"/>
    </location>
</feature>
<dbReference type="PROSITE" id="PS50892">
    <property type="entry name" value="V_SNARE"/>
    <property type="match status" value="1"/>
</dbReference>
<dbReference type="GO" id="GO:0006906">
    <property type="term" value="P:vesicle fusion"/>
    <property type="evidence" value="ECO:0007669"/>
    <property type="project" value="TreeGrafter"/>
</dbReference>
<dbReference type="GO" id="GO:0015031">
    <property type="term" value="P:protein transport"/>
    <property type="evidence" value="ECO:0007669"/>
    <property type="project" value="UniProtKB-KW"/>
</dbReference>
<dbReference type="Gene3D" id="1.20.5.110">
    <property type="match status" value="1"/>
</dbReference>
<evidence type="ECO:0000256" key="4">
    <source>
        <dbReference type="ARBA" id="ARBA00022692"/>
    </source>
</evidence>
<evidence type="ECO:0000256" key="7">
    <source>
        <dbReference type="ARBA" id="ARBA00023136"/>
    </source>
</evidence>
<dbReference type="PANTHER" id="PTHR21136">
    <property type="entry name" value="SNARE PROTEINS"/>
    <property type="match status" value="1"/>
</dbReference>
<dbReference type="GO" id="GO:0005484">
    <property type="term" value="F:SNAP receptor activity"/>
    <property type="evidence" value="ECO:0007669"/>
    <property type="project" value="TreeGrafter"/>
</dbReference>
<comment type="similarity">
    <text evidence="2">Belongs to the synaptobrevin family.</text>
</comment>
<evidence type="ECO:0000256" key="9">
    <source>
        <dbReference type="ARBA" id="ARBA00037803"/>
    </source>
</evidence>
<keyword evidence="4" id="KW-0812">Transmembrane</keyword>
<dbReference type="GO" id="GO:0006887">
    <property type="term" value="P:exocytosis"/>
    <property type="evidence" value="ECO:0007669"/>
    <property type="project" value="TreeGrafter"/>
</dbReference>
<dbReference type="InterPro" id="IPR042855">
    <property type="entry name" value="V_SNARE_CC"/>
</dbReference>
<dbReference type="GO" id="GO:0031201">
    <property type="term" value="C:SNARE complex"/>
    <property type="evidence" value="ECO:0007669"/>
    <property type="project" value="TreeGrafter"/>
</dbReference>
<dbReference type="SUPFAM" id="SSF64356">
    <property type="entry name" value="SNARE-like"/>
    <property type="match status" value="1"/>
</dbReference>
<evidence type="ECO:0000256" key="13">
    <source>
        <dbReference type="ARBA" id="ARBA00039269"/>
    </source>
</evidence>
<dbReference type="GO" id="GO:0005794">
    <property type="term" value="C:Golgi apparatus"/>
    <property type="evidence" value="ECO:0007669"/>
    <property type="project" value="UniProtKB-SubCell"/>
</dbReference>
<dbReference type="SUPFAM" id="SSF58038">
    <property type="entry name" value="SNARE fusion complex"/>
    <property type="match status" value="1"/>
</dbReference>
<evidence type="ECO:0000256" key="6">
    <source>
        <dbReference type="ARBA" id="ARBA00022989"/>
    </source>
</evidence>
<dbReference type="GO" id="GO:0005765">
    <property type="term" value="C:lysosomal membrane"/>
    <property type="evidence" value="ECO:0007669"/>
    <property type="project" value="UniProtKB-SubCell"/>
</dbReference>
<evidence type="ECO:0000256" key="11">
    <source>
        <dbReference type="ARBA" id="ARBA00037863"/>
    </source>
</evidence>
<dbReference type="EMBL" id="OA574682">
    <property type="protein sequence ID" value="CAD7205306.1"/>
    <property type="molecule type" value="Genomic_DNA"/>
</dbReference>
<dbReference type="Pfam" id="PF13774">
    <property type="entry name" value="Longin"/>
    <property type="match status" value="1"/>
</dbReference>
<dbReference type="InterPro" id="IPR051097">
    <property type="entry name" value="Synaptobrevin-like_transport"/>
</dbReference>
<gene>
    <name evidence="18" type="ORF">TDIB3V08_LOCUS11458</name>
</gene>
<dbReference type="Gene3D" id="3.30.450.50">
    <property type="entry name" value="Longin domain"/>
    <property type="match status" value="1"/>
</dbReference>
<dbReference type="PROSITE" id="PS50859">
    <property type="entry name" value="LONGIN"/>
    <property type="match status" value="1"/>
</dbReference>
<feature type="domain" description="Longin" evidence="16">
    <location>
        <begin position="17"/>
        <end position="129"/>
    </location>
</feature>
<dbReference type="GO" id="GO:0031902">
    <property type="term" value="C:late endosome membrane"/>
    <property type="evidence" value="ECO:0007669"/>
    <property type="project" value="UniProtKB-SubCell"/>
</dbReference>
<keyword evidence="7" id="KW-0472">Membrane</keyword>
<keyword evidence="3" id="KW-0813">Transport</keyword>
<accession>A0A7R8VV02</accession>
<evidence type="ECO:0000256" key="12">
    <source>
        <dbReference type="ARBA" id="ARBA00037875"/>
    </source>
</evidence>
<evidence type="ECO:0000256" key="15">
    <source>
        <dbReference type="PROSITE-ProRule" id="PRU00290"/>
    </source>
</evidence>
<dbReference type="PANTHER" id="PTHR21136:SF168">
    <property type="entry name" value="VESICLE-ASSOCIATED MEMBRANE PROTEIN 9"/>
    <property type="match status" value="1"/>
</dbReference>
<protein>
    <recommendedName>
        <fullName evidence="13">Vesicle-associated membrane protein 7</fullName>
    </recommendedName>
    <alternativeName>
        <fullName evidence="14">Synaptobrevin-like protein 1</fullName>
    </alternativeName>
</protein>
<dbReference type="PRINTS" id="PR00219">
    <property type="entry name" value="SYNAPTOBREVN"/>
</dbReference>
<dbReference type="AlphaFoldDB" id="A0A7R8VV02"/>
<evidence type="ECO:0000313" key="18">
    <source>
        <dbReference type="EMBL" id="CAD7205306.1"/>
    </source>
</evidence>
<reference evidence="18" key="1">
    <citation type="submission" date="2020-11" db="EMBL/GenBank/DDBJ databases">
        <authorList>
            <person name="Tran Van P."/>
        </authorList>
    </citation>
    <scope>NUCLEOTIDE SEQUENCE</scope>
</reference>
<dbReference type="GO" id="GO:0030670">
    <property type="term" value="C:phagocytic vesicle membrane"/>
    <property type="evidence" value="ECO:0007669"/>
    <property type="project" value="UniProtKB-SubCell"/>
</dbReference>
<evidence type="ECO:0000256" key="14">
    <source>
        <dbReference type="ARBA" id="ARBA00042194"/>
    </source>
</evidence>
<dbReference type="SMART" id="SM01270">
    <property type="entry name" value="Longin"/>
    <property type="match status" value="1"/>
</dbReference>
<keyword evidence="6" id="KW-1133">Transmembrane helix</keyword>